<dbReference type="AlphaFoldDB" id="A0A0K1HP45"/>
<geneLocation type="mitochondrion" evidence="1"/>
<dbReference type="EMBL" id="KT185627">
    <property type="protein sequence ID" value="AKT93942.1"/>
    <property type="molecule type" value="Genomic_DNA"/>
</dbReference>
<proteinExistence type="predicted"/>
<name>A0A0K1HP45_VERVE</name>
<evidence type="ECO:0000313" key="1">
    <source>
        <dbReference type="EMBL" id="AKT93942.1"/>
    </source>
</evidence>
<sequence>MGFTYKNLYSNIVQQKFSIPSNLISSKISFEIKFEGIENLEDESILKSFYFFLLVFGSIPSFKGFSSRYHLGKTFYNFKIFLSLSTPHFDIFFLNLLNDQLSEPHKLTFSSSIFYNNLNLSMNDLKNFYLVESNPHFFKWEKDLFVNCFMDSKLILPKTSNLYFFFLENLKFQKINNLWANYVV</sequence>
<reference evidence="1" key="1">
    <citation type="journal article" date="2015" name="J. Eukaryot. Microbiol.">
        <title>Uncovering Cryptic Diversity in Two Amoebozoan Species Using Complete Mitochondrial Genome Sequences.</title>
        <authorList>
            <person name="Fucikova K."/>
            <person name="Lahr D.J."/>
        </authorList>
    </citation>
    <scope>NUCLEOTIDE SEQUENCE</scope>
    <source>
        <strain evidence="1">BCP-EM3VF21-2</strain>
    </source>
</reference>
<accession>A0A0K1HP45</accession>
<gene>
    <name evidence="1" type="primary">orf184</name>
    <name evidence="1" type="ORF">AB846_13</name>
</gene>
<organism evidence="1">
    <name type="scientific">Vermamoeba vermiformis</name>
    <name type="common">Amoeba</name>
    <name type="synonym">Hartmannella vermiformis</name>
    <dbReference type="NCBI Taxonomy" id="5778"/>
    <lineage>
        <taxon>Eukaryota</taxon>
        <taxon>Amoebozoa</taxon>
        <taxon>Tubulinea</taxon>
        <taxon>Echinamoebida</taxon>
        <taxon>Vermamoeba</taxon>
    </lineage>
</organism>
<protein>
    <submittedName>
        <fullName evidence="1">Uncharacterized protein</fullName>
    </submittedName>
</protein>
<keyword evidence="1" id="KW-0496">Mitochondrion</keyword>